<organism evidence="1 2">
    <name type="scientific">Suillus luteus UH-Slu-Lm8-n1</name>
    <dbReference type="NCBI Taxonomy" id="930992"/>
    <lineage>
        <taxon>Eukaryota</taxon>
        <taxon>Fungi</taxon>
        <taxon>Dikarya</taxon>
        <taxon>Basidiomycota</taxon>
        <taxon>Agaricomycotina</taxon>
        <taxon>Agaricomycetes</taxon>
        <taxon>Agaricomycetidae</taxon>
        <taxon>Boletales</taxon>
        <taxon>Suillineae</taxon>
        <taxon>Suillaceae</taxon>
        <taxon>Suillus</taxon>
    </lineage>
</organism>
<dbReference type="Proteomes" id="UP000054485">
    <property type="component" value="Unassembled WGS sequence"/>
</dbReference>
<feature type="non-terminal residue" evidence="1">
    <location>
        <position position="1"/>
    </location>
</feature>
<dbReference type="AlphaFoldDB" id="A0A0D0C334"/>
<protein>
    <submittedName>
        <fullName evidence="1">Uncharacterized protein</fullName>
    </submittedName>
</protein>
<sequence>MKVHKQRVIYAGPANENELQSYMIKYELARNNSEDKVDETSVIEMNDTISKAKLSLAVGKRWNKH</sequence>
<evidence type="ECO:0000313" key="2">
    <source>
        <dbReference type="Proteomes" id="UP000054485"/>
    </source>
</evidence>
<evidence type="ECO:0000313" key="1">
    <source>
        <dbReference type="EMBL" id="KIK49293.1"/>
    </source>
</evidence>
<gene>
    <name evidence="1" type="ORF">CY34DRAFT_797244</name>
</gene>
<reference evidence="2" key="2">
    <citation type="submission" date="2015-01" db="EMBL/GenBank/DDBJ databases">
        <title>Evolutionary Origins and Diversification of the Mycorrhizal Mutualists.</title>
        <authorList>
            <consortium name="DOE Joint Genome Institute"/>
            <consortium name="Mycorrhizal Genomics Consortium"/>
            <person name="Kohler A."/>
            <person name="Kuo A."/>
            <person name="Nagy L.G."/>
            <person name="Floudas D."/>
            <person name="Copeland A."/>
            <person name="Barry K.W."/>
            <person name="Cichocki N."/>
            <person name="Veneault-Fourrey C."/>
            <person name="LaButti K."/>
            <person name="Lindquist E.A."/>
            <person name="Lipzen A."/>
            <person name="Lundell T."/>
            <person name="Morin E."/>
            <person name="Murat C."/>
            <person name="Riley R."/>
            <person name="Ohm R."/>
            <person name="Sun H."/>
            <person name="Tunlid A."/>
            <person name="Henrissat B."/>
            <person name="Grigoriev I.V."/>
            <person name="Hibbett D.S."/>
            <person name="Martin F."/>
        </authorList>
    </citation>
    <scope>NUCLEOTIDE SEQUENCE [LARGE SCALE GENOMIC DNA]</scope>
    <source>
        <strain evidence="2">UH-Slu-Lm8-n1</strain>
    </source>
</reference>
<reference evidence="1 2" key="1">
    <citation type="submission" date="2014-04" db="EMBL/GenBank/DDBJ databases">
        <authorList>
            <consortium name="DOE Joint Genome Institute"/>
            <person name="Kuo A."/>
            <person name="Ruytinx J."/>
            <person name="Rineau F."/>
            <person name="Colpaert J."/>
            <person name="Kohler A."/>
            <person name="Nagy L.G."/>
            <person name="Floudas D."/>
            <person name="Copeland A."/>
            <person name="Barry K.W."/>
            <person name="Cichocki N."/>
            <person name="Veneault-Fourrey C."/>
            <person name="LaButti K."/>
            <person name="Lindquist E.A."/>
            <person name="Lipzen A."/>
            <person name="Lundell T."/>
            <person name="Morin E."/>
            <person name="Murat C."/>
            <person name="Sun H."/>
            <person name="Tunlid A."/>
            <person name="Henrissat B."/>
            <person name="Grigoriev I.V."/>
            <person name="Hibbett D.S."/>
            <person name="Martin F."/>
            <person name="Nordberg H.P."/>
            <person name="Cantor M.N."/>
            <person name="Hua S.X."/>
        </authorList>
    </citation>
    <scope>NUCLEOTIDE SEQUENCE [LARGE SCALE GENOMIC DNA]</scope>
    <source>
        <strain evidence="1 2">UH-Slu-Lm8-n1</strain>
    </source>
</reference>
<name>A0A0D0C334_9AGAM</name>
<dbReference type="EMBL" id="KN835133">
    <property type="protein sequence ID" value="KIK49293.1"/>
    <property type="molecule type" value="Genomic_DNA"/>
</dbReference>
<dbReference type="HOGENOM" id="CLU_2851223_0_0_1"/>
<proteinExistence type="predicted"/>
<accession>A0A0D0C334</accession>
<dbReference type="InParanoid" id="A0A0D0C334"/>
<keyword evidence="2" id="KW-1185">Reference proteome</keyword>